<dbReference type="OrthoDB" id="5574393at2"/>
<reference evidence="2 3" key="1">
    <citation type="submission" date="2014-07" db="EMBL/GenBank/DDBJ databases">
        <title>Comparative analysis of Nitrosococcus oceani genome inventories of strains from Pacific and Atlantic gyres.</title>
        <authorList>
            <person name="Lim C.K."/>
            <person name="Wang L."/>
            <person name="Sayavedra-Soto L.A."/>
            <person name="Klotz M.G."/>
        </authorList>
    </citation>
    <scope>NUCLEOTIDE SEQUENCE [LARGE SCALE GENOMIC DNA]</scope>
    <source>
        <strain evidence="2 3">C-27</strain>
    </source>
</reference>
<organism evidence="2 3">
    <name type="scientific">Nitrosococcus oceani C-27</name>
    <dbReference type="NCBI Taxonomy" id="314279"/>
    <lineage>
        <taxon>Bacteria</taxon>
        <taxon>Pseudomonadati</taxon>
        <taxon>Pseudomonadota</taxon>
        <taxon>Gammaproteobacteria</taxon>
        <taxon>Chromatiales</taxon>
        <taxon>Chromatiaceae</taxon>
        <taxon>Nitrosococcus</taxon>
    </lineage>
</organism>
<sequence length="85" mass="9371">MIKDRQPIIRRRRKTINTLLLLLFFVLLNLAGCAPVAPWERGNLAKPQMVPDPYPMQSGLRSHSYRGREAAIGGDSAEGGGCGCY</sequence>
<gene>
    <name evidence="2" type="ORF">IB75_06385</name>
</gene>
<evidence type="ECO:0000313" key="3">
    <source>
        <dbReference type="Proteomes" id="UP000028839"/>
    </source>
</evidence>
<dbReference type="Pfam" id="PF14086">
    <property type="entry name" value="DUF4266"/>
    <property type="match status" value="1"/>
</dbReference>
<dbReference type="EMBL" id="JPGN01000036">
    <property type="protein sequence ID" value="KFI19811.1"/>
    <property type="molecule type" value="Genomic_DNA"/>
</dbReference>
<dbReference type="Proteomes" id="UP000028839">
    <property type="component" value="Unassembled WGS sequence"/>
</dbReference>
<accession>A0A0E2Z3P3</accession>
<evidence type="ECO:0000259" key="1">
    <source>
        <dbReference type="Pfam" id="PF14086"/>
    </source>
</evidence>
<comment type="caution">
    <text evidence="2">The sequence shown here is derived from an EMBL/GenBank/DDBJ whole genome shotgun (WGS) entry which is preliminary data.</text>
</comment>
<protein>
    <submittedName>
        <fullName evidence="2">Arginine decarboxylase</fullName>
    </submittedName>
</protein>
<evidence type="ECO:0000313" key="2">
    <source>
        <dbReference type="EMBL" id="KFI19811.1"/>
    </source>
</evidence>
<dbReference type="InterPro" id="IPR025362">
    <property type="entry name" value="DUF4266"/>
</dbReference>
<dbReference type="AlphaFoldDB" id="A0A0E2Z3P3"/>
<feature type="domain" description="DUF4266" evidence="1">
    <location>
        <begin position="36"/>
        <end position="84"/>
    </location>
</feature>
<proteinExistence type="predicted"/>
<dbReference type="HOGENOM" id="CLU_177704_0_1_6"/>
<name>A0A0E2Z3P3_9GAMM</name>